<dbReference type="Pfam" id="PF09594">
    <property type="entry name" value="GT87"/>
    <property type="match status" value="1"/>
</dbReference>
<evidence type="ECO:0000256" key="8">
    <source>
        <dbReference type="SAM" id="Phobius"/>
    </source>
</evidence>
<feature type="transmembrane region" description="Helical" evidence="8">
    <location>
        <begin position="151"/>
        <end position="173"/>
    </location>
</feature>
<evidence type="ECO:0000256" key="2">
    <source>
        <dbReference type="ARBA" id="ARBA00022475"/>
    </source>
</evidence>
<evidence type="ECO:0000256" key="4">
    <source>
        <dbReference type="ARBA" id="ARBA00022692"/>
    </source>
</evidence>
<dbReference type="AlphaFoldDB" id="A0A7C3Z1M7"/>
<dbReference type="GO" id="GO:0005886">
    <property type="term" value="C:plasma membrane"/>
    <property type="evidence" value="ECO:0007669"/>
    <property type="project" value="UniProtKB-SubCell"/>
</dbReference>
<evidence type="ECO:0000256" key="5">
    <source>
        <dbReference type="ARBA" id="ARBA00022989"/>
    </source>
</evidence>
<feature type="transmembrane region" description="Helical" evidence="8">
    <location>
        <begin position="6"/>
        <end position="23"/>
    </location>
</feature>
<protein>
    <submittedName>
        <fullName evidence="9">DUF2029 domain-containing protein</fullName>
    </submittedName>
</protein>
<evidence type="ECO:0000313" key="9">
    <source>
        <dbReference type="EMBL" id="HGF33905.1"/>
    </source>
</evidence>
<keyword evidence="4 8" id="KW-0812">Transmembrane</keyword>
<keyword evidence="3" id="KW-0808">Transferase</keyword>
<dbReference type="GO" id="GO:0016758">
    <property type="term" value="F:hexosyltransferase activity"/>
    <property type="evidence" value="ECO:0007669"/>
    <property type="project" value="InterPro"/>
</dbReference>
<reference evidence="9" key="1">
    <citation type="journal article" date="2020" name="mSystems">
        <title>Genome- and Community-Level Interaction Insights into Carbon Utilization and Element Cycling Functions of Hydrothermarchaeota in Hydrothermal Sediment.</title>
        <authorList>
            <person name="Zhou Z."/>
            <person name="Liu Y."/>
            <person name="Xu W."/>
            <person name="Pan J."/>
            <person name="Luo Z.H."/>
            <person name="Li M."/>
        </authorList>
    </citation>
    <scope>NUCLEOTIDE SEQUENCE [LARGE SCALE GENOMIC DNA]</scope>
    <source>
        <strain evidence="9">SpSt-897</strain>
    </source>
</reference>
<dbReference type="EMBL" id="DTMF01000146">
    <property type="protein sequence ID" value="HGF33905.1"/>
    <property type="molecule type" value="Genomic_DNA"/>
</dbReference>
<name>A0A7C3Z1M7_9BACT</name>
<feature type="transmembrane region" description="Helical" evidence="8">
    <location>
        <begin position="307"/>
        <end position="331"/>
    </location>
</feature>
<evidence type="ECO:0000256" key="7">
    <source>
        <dbReference type="ARBA" id="ARBA00024033"/>
    </source>
</evidence>
<feature type="transmembrane region" description="Helical" evidence="8">
    <location>
        <begin position="212"/>
        <end position="235"/>
    </location>
</feature>
<evidence type="ECO:0000256" key="6">
    <source>
        <dbReference type="ARBA" id="ARBA00023136"/>
    </source>
</evidence>
<proteinExistence type="inferred from homology"/>
<feature type="transmembrane region" description="Helical" evidence="8">
    <location>
        <begin position="100"/>
        <end position="131"/>
    </location>
</feature>
<accession>A0A7C3Z1M7</accession>
<feature type="transmembrane region" description="Helical" evidence="8">
    <location>
        <begin position="185"/>
        <end position="206"/>
    </location>
</feature>
<dbReference type="InterPro" id="IPR018584">
    <property type="entry name" value="GT87"/>
</dbReference>
<evidence type="ECO:0000256" key="1">
    <source>
        <dbReference type="ARBA" id="ARBA00004651"/>
    </source>
</evidence>
<gene>
    <name evidence="9" type="ORF">ENW96_05875</name>
</gene>
<sequence>MANRRLVVYLFAFIAFFFLGIYLDKIARSWGGAFLGRVPGYARCDRPGEPVGGDFTLFYSASALARSGPPEAVYDFSRLRETEQRLFGPSVTLPWPYPPVFLLLVAPLALLPYLSSLALWLLTTLAAYLLVVRRTLPHPLTLWLTLAFPGTFMNFLCGQNGFLSAALVGGGLLRLDRCPRAAGVLLGLMSYKPHLAVLLPVALLAGRRWQTLRWAALTALGLAALSAAVFGFGVWQSFFRHIFFSVQMLQESGAPWSKMPSFYAAVQQLGGSFLLSALAQGLAMAAGLAAVVWLWGRAPGSPPANAALVLGALMFPPHVFNYDLALLALPLAWLARDGSARGFLPWEPALLILAWGMPLLYVPLEGDLLHIPLGPGLLALLLGASVWRYFAAGRLTPGAASDGGPGF</sequence>
<keyword evidence="2" id="KW-1003">Cell membrane</keyword>
<feature type="transmembrane region" description="Helical" evidence="8">
    <location>
        <begin position="368"/>
        <end position="390"/>
    </location>
</feature>
<comment type="caution">
    <text evidence="9">The sequence shown here is derived from an EMBL/GenBank/DDBJ whole genome shotgun (WGS) entry which is preliminary data.</text>
</comment>
<keyword evidence="6 8" id="KW-0472">Membrane</keyword>
<comment type="subcellular location">
    <subcellularLocation>
        <location evidence="1">Cell membrane</location>
        <topology evidence="1">Multi-pass membrane protein</topology>
    </subcellularLocation>
</comment>
<evidence type="ECO:0000256" key="3">
    <source>
        <dbReference type="ARBA" id="ARBA00022679"/>
    </source>
</evidence>
<keyword evidence="5 8" id="KW-1133">Transmembrane helix</keyword>
<organism evidence="9">
    <name type="scientific">Desulfobacca acetoxidans</name>
    <dbReference type="NCBI Taxonomy" id="60893"/>
    <lineage>
        <taxon>Bacteria</taxon>
        <taxon>Pseudomonadati</taxon>
        <taxon>Thermodesulfobacteriota</taxon>
        <taxon>Desulfobaccia</taxon>
        <taxon>Desulfobaccales</taxon>
        <taxon>Desulfobaccaceae</taxon>
        <taxon>Desulfobacca</taxon>
    </lineage>
</organism>
<comment type="similarity">
    <text evidence="7">Belongs to the glycosyltransferase 87 family.</text>
</comment>
<feature type="transmembrane region" description="Helical" evidence="8">
    <location>
        <begin position="273"/>
        <end position="295"/>
    </location>
</feature>